<dbReference type="Gene3D" id="3.40.50.2300">
    <property type="match status" value="1"/>
</dbReference>
<evidence type="ECO:0000256" key="4">
    <source>
        <dbReference type="PIRSR" id="PIRSR617867-1"/>
    </source>
</evidence>
<feature type="domain" description="Phosphotyrosine protein phosphatase I" evidence="5">
    <location>
        <begin position="1"/>
        <end position="146"/>
    </location>
</feature>
<sequence>MAEAVFKHQLSQRPTLTTHTDVLVDSCGTGAYHQGDDADERTVAVCRKHGVPISCTARALSKQDFSDFDYILAMDRSNLRTLQDRHRRSAPSSNPIISLFGSFDPSILQGKSTKAQEVEDPYYGGRNGFDECYKQCLRYSEGLLDVLEGKAELPQSQIP</sequence>
<dbReference type="InterPro" id="IPR036196">
    <property type="entry name" value="Ptyr_pPase_sf"/>
</dbReference>
<dbReference type="OrthoDB" id="3388at2759"/>
<dbReference type="SMART" id="SM00226">
    <property type="entry name" value="LMWPc"/>
    <property type="match status" value="1"/>
</dbReference>
<dbReference type="CDD" id="cd16343">
    <property type="entry name" value="LMWPTP"/>
    <property type="match status" value="1"/>
</dbReference>
<evidence type="ECO:0000256" key="2">
    <source>
        <dbReference type="ARBA" id="ARBA00022801"/>
    </source>
</evidence>
<dbReference type="EMBL" id="MCFC01000062">
    <property type="protein sequence ID" value="ORY24952.1"/>
    <property type="molecule type" value="Genomic_DNA"/>
</dbReference>
<dbReference type="InterPro" id="IPR050438">
    <property type="entry name" value="LMW_PTPase"/>
</dbReference>
<dbReference type="InterPro" id="IPR023485">
    <property type="entry name" value="Ptyr_pPase"/>
</dbReference>
<dbReference type="FunCoup" id="A0A1Y2AQZ0">
    <property type="interactions" value="220"/>
</dbReference>
<keyword evidence="3" id="KW-0904">Protein phosphatase</keyword>
<keyword evidence="7" id="KW-1185">Reference proteome</keyword>
<dbReference type="PANTHER" id="PTHR11717">
    <property type="entry name" value="LOW MOLECULAR WEIGHT PROTEIN TYROSINE PHOSPHATASE"/>
    <property type="match status" value="1"/>
</dbReference>
<dbReference type="Proteomes" id="UP000193986">
    <property type="component" value="Unassembled WGS sequence"/>
</dbReference>
<comment type="caution">
    <text evidence="6">The sequence shown here is derived from an EMBL/GenBank/DDBJ whole genome shotgun (WGS) entry which is preliminary data.</text>
</comment>
<reference evidence="6 7" key="1">
    <citation type="submission" date="2016-07" db="EMBL/GenBank/DDBJ databases">
        <title>Pervasive Adenine N6-methylation of Active Genes in Fungi.</title>
        <authorList>
            <consortium name="DOE Joint Genome Institute"/>
            <person name="Mondo S.J."/>
            <person name="Dannebaum R.O."/>
            <person name="Kuo R.C."/>
            <person name="Labutti K."/>
            <person name="Haridas S."/>
            <person name="Kuo A."/>
            <person name="Salamov A."/>
            <person name="Ahrendt S.R."/>
            <person name="Lipzen A."/>
            <person name="Sullivan W."/>
            <person name="Andreopoulos W.B."/>
            <person name="Clum A."/>
            <person name="Lindquist E."/>
            <person name="Daum C."/>
            <person name="Ramamoorthy G.K."/>
            <person name="Gryganskyi A."/>
            <person name="Culley D."/>
            <person name="Magnuson J.K."/>
            <person name="James T.Y."/>
            <person name="O'Malley M.A."/>
            <person name="Stajich J.E."/>
            <person name="Spatafora J.W."/>
            <person name="Visel A."/>
            <person name="Grigoriev I.V."/>
        </authorList>
    </citation>
    <scope>NUCLEOTIDE SEQUENCE [LARGE SCALE GENOMIC DNA]</scope>
    <source>
        <strain evidence="6 7">68-887.2</strain>
    </source>
</reference>
<dbReference type="SUPFAM" id="SSF52788">
    <property type="entry name" value="Phosphotyrosine protein phosphatases I"/>
    <property type="match status" value="1"/>
</dbReference>
<protein>
    <submittedName>
        <fullName evidence="6">Putative low molecular weight phosphotyrosine protein phosphatase</fullName>
    </submittedName>
</protein>
<evidence type="ECO:0000256" key="1">
    <source>
        <dbReference type="ARBA" id="ARBA00011063"/>
    </source>
</evidence>
<dbReference type="GO" id="GO:0004725">
    <property type="term" value="F:protein tyrosine phosphatase activity"/>
    <property type="evidence" value="ECO:0007669"/>
    <property type="project" value="InterPro"/>
</dbReference>
<organism evidence="6 7">
    <name type="scientific">Naematelia encephala</name>
    <dbReference type="NCBI Taxonomy" id="71784"/>
    <lineage>
        <taxon>Eukaryota</taxon>
        <taxon>Fungi</taxon>
        <taxon>Dikarya</taxon>
        <taxon>Basidiomycota</taxon>
        <taxon>Agaricomycotina</taxon>
        <taxon>Tremellomycetes</taxon>
        <taxon>Tremellales</taxon>
        <taxon>Naemateliaceae</taxon>
        <taxon>Naematelia</taxon>
    </lineage>
</organism>
<evidence type="ECO:0000256" key="3">
    <source>
        <dbReference type="ARBA" id="ARBA00022912"/>
    </source>
</evidence>
<dbReference type="InterPro" id="IPR017867">
    <property type="entry name" value="Tyr_phospatase_low_mol_wt"/>
</dbReference>
<dbReference type="STRING" id="71784.A0A1Y2AQZ0"/>
<keyword evidence="2" id="KW-0378">Hydrolase</keyword>
<dbReference type="PRINTS" id="PR00719">
    <property type="entry name" value="LMWPTPASE"/>
</dbReference>
<dbReference type="Pfam" id="PF01451">
    <property type="entry name" value="LMWPc"/>
    <property type="match status" value="1"/>
</dbReference>
<dbReference type="AlphaFoldDB" id="A0A1Y2AQZ0"/>
<comment type="similarity">
    <text evidence="1">Belongs to the low molecular weight phosphotyrosine protein phosphatase family.</text>
</comment>
<feature type="active site" description="Proton donor" evidence="4">
    <location>
        <position position="120"/>
    </location>
</feature>
<evidence type="ECO:0000259" key="5">
    <source>
        <dbReference type="SMART" id="SM00226"/>
    </source>
</evidence>
<proteinExistence type="inferred from homology"/>
<dbReference type="PANTHER" id="PTHR11717:SF7">
    <property type="entry name" value="LOW MOLECULAR WEIGHT PHOSPHOTYROSINE PROTEIN PHOSPHATASE"/>
    <property type="match status" value="1"/>
</dbReference>
<evidence type="ECO:0000313" key="6">
    <source>
        <dbReference type="EMBL" id="ORY24952.1"/>
    </source>
</evidence>
<name>A0A1Y2AQZ0_9TREE</name>
<evidence type="ECO:0000313" key="7">
    <source>
        <dbReference type="Proteomes" id="UP000193986"/>
    </source>
</evidence>
<gene>
    <name evidence="6" type="ORF">BCR39DRAFT_545336</name>
</gene>
<accession>A0A1Y2AQZ0</accession>
<dbReference type="InParanoid" id="A0A1Y2AQZ0"/>